<organism evidence="3">
    <name type="scientific">Eiseniibacteriota bacterium</name>
    <dbReference type="NCBI Taxonomy" id="2212470"/>
    <lineage>
        <taxon>Bacteria</taxon>
        <taxon>Candidatus Eiseniibacteriota</taxon>
    </lineage>
</organism>
<sequence>MRVPLLCLSVLIALSGCTLAPSSRRVIEDDFVEEIDPAQREHAWDEIAELKSRIAGEPDNAELYRRLAVLYRLAGTPRSRLLSVEAIDKAIQLDSRDPRNHLEKGLTLLARRFIGEAEECFRRAVKIDPKHFEGWYQLGALEKTEYLKTMCFPDHLKNSIRYFRKANSLDRWDEDTLFNLGFLHMFRSMFRTARTYAYKAADIAPDNPRNYLLLGAIHVHFKKFDLAEHAFGTAFELMTAEERRAYEDVSLILPNDLRDLYLESSFEKIDEWNRKFWIEQDPTPSTELNERRLEHYARVFLANEIFTDKRLDLLGSSTDRGSATIKFGLPDKK</sequence>
<keyword evidence="2" id="KW-0732">Signal</keyword>
<dbReference type="InterPro" id="IPR030959">
    <property type="entry name" value="GWxTD_dom"/>
</dbReference>
<accession>A0A7V2ATH4</accession>
<feature type="chain" id="PRO_5030651463" evidence="2">
    <location>
        <begin position="21"/>
        <end position="333"/>
    </location>
</feature>
<feature type="signal peptide" evidence="2">
    <location>
        <begin position="1"/>
        <end position="20"/>
    </location>
</feature>
<dbReference type="PROSITE" id="PS51257">
    <property type="entry name" value="PROKAR_LIPOPROTEIN"/>
    <property type="match status" value="1"/>
</dbReference>
<dbReference type="Pfam" id="PF13181">
    <property type="entry name" value="TPR_8"/>
    <property type="match status" value="1"/>
</dbReference>
<dbReference type="PANTHER" id="PTHR12558:SF13">
    <property type="entry name" value="CELL DIVISION CYCLE PROTEIN 27 HOMOLOG"/>
    <property type="match status" value="1"/>
</dbReference>
<dbReference type="NCBIfam" id="TIGR04514">
    <property type="entry name" value="GWxTD_dom"/>
    <property type="match status" value="1"/>
</dbReference>
<keyword evidence="1" id="KW-0802">TPR repeat</keyword>
<dbReference type="GO" id="GO:0051301">
    <property type="term" value="P:cell division"/>
    <property type="evidence" value="ECO:0007669"/>
    <property type="project" value="TreeGrafter"/>
</dbReference>
<dbReference type="InterPro" id="IPR011990">
    <property type="entry name" value="TPR-like_helical_dom_sf"/>
</dbReference>
<feature type="non-terminal residue" evidence="3">
    <location>
        <position position="333"/>
    </location>
</feature>
<dbReference type="SUPFAM" id="SSF48452">
    <property type="entry name" value="TPR-like"/>
    <property type="match status" value="1"/>
</dbReference>
<dbReference type="PROSITE" id="PS50005">
    <property type="entry name" value="TPR"/>
    <property type="match status" value="1"/>
</dbReference>
<comment type="caution">
    <text evidence="3">The sequence shown here is derived from an EMBL/GenBank/DDBJ whole genome shotgun (WGS) entry which is preliminary data.</text>
</comment>
<dbReference type="Proteomes" id="UP000886069">
    <property type="component" value="Unassembled WGS sequence"/>
</dbReference>
<evidence type="ECO:0000256" key="1">
    <source>
        <dbReference type="PROSITE-ProRule" id="PRU00339"/>
    </source>
</evidence>
<dbReference type="AlphaFoldDB" id="A0A7V2ATH4"/>
<dbReference type="Gene3D" id="1.25.40.10">
    <property type="entry name" value="Tetratricopeptide repeat domain"/>
    <property type="match status" value="2"/>
</dbReference>
<gene>
    <name evidence="3" type="ORF">ENO08_00765</name>
</gene>
<dbReference type="PANTHER" id="PTHR12558">
    <property type="entry name" value="CELL DIVISION CYCLE 16,23,27"/>
    <property type="match status" value="1"/>
</dbReference>
<feature type="repeat" description="TPR" evidence="1">
    <location>
        <begin position="98"/>
        <end position="131"/>
    </location>
</feature>
<name>A0A7V2ATH4_UNCEI</name>
<evidence type="ECO:0000313" key="3">
    <source>
        <dbReference type="EMBL" id="HER42975.1"/>
    </source>
</evidence>
<dbReference type="SMART" id="SM00028">
    <property type="entry name" value="TPR"/>
    <property type="match status" value="4"/>
</dbReference>
<reference evidence="3" key="1">
    <citation type="journal article" date="2020" name="mSystems">
        <title>Genome- and Community-Level Interaction Insights into Carbon Utilization and Element Cycling Functions of Hydrothermarchaeota in Hydrothermal Sediment.</title>
        <authorList>
            <person name="Zhou Z."/>
            <person name="Liu Y."/>
            <person name="Xu W."/>
            <person name="Pan J."/>
            <person name="Luo Z.H."/>
            <person name="Li M."/>
        </authorList>
    </citation>
    <scope>NUCLEOTIDE SEQUENCE [LARGE SCALE GENOMIC DNA]</scope>
    <source>
        <strain evidence="3">SpSt-1233</strain>
    </source>
</reference>
<protein>
    <submittedName>
        <fullName evidence="3">GWxTD domain-containing protein</fullName>
    </submittedName>
</protein>
<proteinExistence type="predicted"/>
<dbReference type="EMBL" id="DSEC01000057">
    <property type="protein sequence ID" value="HER42975.1"/>
    <property type="molecule type" value="Genomic_DNA"/>
</dbReference>
<dbReference type="InterPro" id="IPR019734">
    <property type="entry name" value="TPR_rpt"/>
</dbReference>
<evidence type="ECO:0000256" key="2">
    <source>
        <dbReference type="SAM" id="SignalP"/>
    </source>
</evidence>